<dbReference type="GO" id="GO:0004252">
    <property type="term" value="F:serine-type endopeptidase activity"/>
    <property type="evidence" value="ECO:0007669"/>
    <property type="project" value="InterPro"/>
</dbReference>
<dbReference type="AlphaFoldDB" id="A0A426DSK7"/>
<proteinExistence type="predicted"/>
<dbReference type="InterPro" id="IPR036852">
    <property type="entry name" value="Peptidase_S8/S53_dom_sf"/>
</dbReference>
<accession>A0A426DSK7</accession>
<comment type="caution">
    <text evidence="2">The sequence shown here is derived from an EMBL/GenBank/DDBJ whole genome shotgun (WGS) entry which is preliminary data.</text>
</comment>
<keyword evidence="3" id="KW-1185">Reference proteome</keyword>
<dbReference type="Gene3D" id="3.40.50.200">
    <property type="entry name" value="Peptidase S8/S53 domain"/>
    <property type="match status" value="1"/>
</dbReference>
<gene>
    <name evidence="2" type="ORF">EBB54_00160</name>
</gene>
<protein>
    <recommendedName>
        <fullName evidence="1">Peptidase S8/S53 domain-containing protein</fullName>
    </recommendedName>
</protein>
<feature type="domain" description="Peptidase S8/S53" evidence="1">
    <location>
        <begin position="52"/>
        <end position="193"/>
    </location>
</feature>
<dbReference type="SUPFAM" id="SSF52743">
    <property type="entry name" value="Subtilisin-like"/>
    <property type="match status" value="1"/>
</dbReference>
<sequence>MRIGVLDTDGAFTDSYFAGKKWNRHGQRIEEGNRKKAGFSHAEYVCSHIYKENPDAEILLLPILGPNMKCTVMELIRGIEMLIDLKVDIIHISAGNEHTYHQELEHVCRKAYDEGILMIAAHSNRDVKATYPASFPFVLGVRSVDEKEPGRIIQIDMKKRDIIFSSGYFSIYHLGIPKLHHGNSFACAMVTGLLSRGEAGDYGLVNAFQKSSLNRYYPYQELKTKKCYFLSNRPEEFLQQKFAAQITNAAVYEKFRPEILEKWNGGNEIEGYDTVFIDHDCYSDIFPYKNMLLNCMKNNLRKEWVFRYPLFNLSERMSFFRNHRMVISQFFL</sequence>
<dbReference type="Pfam" id="PF00082">
    <property type="entry name" value="Peptidase_S8"/>
    <property type="match status" value="1"/>
</dbReference>
<organism evidence="2 3">
    <name type="scientific">Schaedlerella arabinosiphila</name>
    <dbReference type="NCBI Taxonomy" id="2044587"/>
    <lineage>
        <taxon>Bacteria</taxon>
        <taxon>Bacillati</taxon>
        <taxon>Bacillota</taxon>
        <taxon>Clostridia</taxon>
        <taxon>Lachnospirales</taxon>
        <taxon>Lachnospiraceae</taxon>
        <taxon>Schaedlerella</taxon>
    </lineage>
</organism>
<evidence type="ECO:0000259" key="1">
    <source>
        <dbReference type="Pfam" id="PF00082"/>
    </source>
</evidence>
<dbReference type="EMBL" id="RHJS01000001">
    <property type="protein sequence ID" value="RRK37010.1"/>
    <property type="molecule type" value="Genomic_DNA"/>
</dbReference>
<dbReference type="InterPro" id="IPR000209">
    <property type="entry name" value="Peptidase_S8/S53_dom"/>
</dbReference>
<evidence type="ECO:0000313" key="3">
    <source>
        <dbReference type="Proteomes" id="UP000274920"/>
    </source>
</evidence>
<dbReference type="Proteomes" id="UP000274920">
    <property type="component" value="Unassembled WGS sequence"/>
</dbReference>
<evidence type="ECO:0000313" key="2">
    <source>
        <dbReference type="EMBL" id="RRK37010.1"/>
    </source>
</evidence>
<dbReference type="GO" id="GO:0006508">
    <property type="term" value="P:proteolysis"/>
    <property type="evidence" value="ECO:0007669"/>
    <property type="project" value="InterPro"/>
</dbReference>
<reference evidence="2" key="1">
    <citation type="submission" date="2018-10" db="EMBL/GenBank/DDBJ databases">
        <title>Schaedlerella arabinophila gen. nov. sp. nov., isolated from the mouse intestinal tract and comparative analysis with the genome of the closely related altered Schaedler flora strain ASF502.</title>
        <authorList>
            <person name="Miyake S."/>
            <person name="Soh M."/>
            <person name="Seedorf H."/>
        </authorList>
    </citation>
    <scope>NUCLEOTIDE SEQUENCE [LARGE SCALE GENOMIC DNA]</scope>
    <source>
        <strain evidence="2">DSM 106076</strain>
    </source>
</reference>
<name>A0A426DSK7_9FIRM</name>